<dbReference type="Pfam" id="PF13378">
    <property type="entry name" value="MR_MLE_C"/>
    <property type="match status" value="1"/>
</dbReference>
<evidence type="ECO:0000256" key="3">
    <source>
        <dbReference type="ARBA" id="ARBA00022842"/>
    </source>
</evidence>
<keyword evidence="3" id="KW-0460">Magnesium</keyword>
<proteinExistence type="predicted"/>
<dbReference type="SUPFAM" id="SSF51604">
    <property type="entry name" value="Enolase C-terminal domain-like"/>
    <property type="match status" value="1"/>
</dbReference>
<protein>
    <submittedName>
        <fullName evidence="6">Mandelate racemase/muconate lactonizing enzyme family protein</fullName>
    </submittedName>
</protein>
<dbReference type="SUPFAM" id="SSF54826">
    <property type="entry name" value="Enolase N-terminal domain-like"/>
    <property type="match status" value="1"/>
</dbReference>
<dbReference type="PANTHER" id="PTHR13794">
    <property type="entry name" value="ENOLASE SUPERFAMILY, MANDELATE RACEMASE"/>
    <property type="match status" value="1"/>
</dbReference>
<reference evidence="6" key="1">
    <citation type="submission" date="2022-08" db="EMBL/GenBank/DDBJ databases">
        <authorList>
            <person name="Deng Y."/>
            <person name="Han X.-F."/>
            <person name="Zhang Y.-Q."/>
        </authorList>
    </citation>
    <scope>NUCLEOTIDE SEQUENCE</scope>
    <source>
        <strain evidence="6">CPCC 205716</strain>
    </source>
</reference>
<dbReference type="Gene3D" id="3.20.20.120">
    <property type="entry name" value="Enolase-like C-terminal domain"/>
    <property type="match status" value="1"/>
</dbReference>
<dbReference type="InterPro" id="IPR029065">
    <property type="entry name" value="Enolase_C-like"/>
</dbReference>
<dbReference type="InterPro" id="IPR046945">
    <property type="entry name" value="RHMD-like"/>
</dbReference>
<evidence type="ECO:0000256" key="1">
    <source>
        <dbReference type="ARBA" id="ARBA00001946"/>
    </source>
</evidence>
<dbReference type="InterPro" id="IPR036849">
    <property type="entry name" value="Enolase-like_C_sf"/>
</dbReference>
<evidence type="ECO:0000256" key="4">
    <source>
        <dbReference type="SAM" id="MobiDB-lite"/>
    </source>
</evidence>
<accession>A0ABT2GMY6</accession>
<dbReference type="InterPro" id="IPR013341">
    <property type="entry name" value="Mandelate_racemase_N_dom"/>
</dbReference>
<dbReference type="InterPro" id="IPR018110">
    <property type="entry name" value="Mandel_Rmase/mucon_lact_enz_CS"/>
</dbReference>
<comment type="cofactor">
    <cofactor evidence="1">
        <name>Mg(2+)</name>
        <dbReference type="ChEBI" id="CHEBI:18420"/>
    </cofactor>
</comment>
<dbReference type="Gene3D" id="3.30.390.10">
    <property type="entry name" value="Enolase-like, N-terminal domain"/>
    <property type="match status" value="1"/>
</dbReference>
<evidence type="ECO:0000259" key="5">
    <source>
        <dbReference type="SMART" id="SM00922"/>
    </source>
</evidence>
<evidence type="ECO:0000313" key="6">
    <source>
        <dbReference type="EMBL" id="MCS5716269.1"/>
    </source>
</evidence>
<dbReference type="RefSeq" id="WP_259487767.1">
    <property type="nucleotide sequence ID" value="NZ_JANTEZ010000010.1"/>
</dbReference>
<dbReference type="Proteomes" id="UP001165580">
    <property type="component" value="Unassembled WGS sequence"/>
</dbReference>
<feature type="domain" description="Mandelate racemase/muconate lactonizing enzyme C-terminal" evidence="5">
    <location>
        <begin position="170"/>
        <end position="266"/>
    </location>
</feature>
<comment type="caution">
    <text evidence="6">The sequence shown here is derived from an EMBL/GenBank/DDBJ whole genome shotgun (WGS) entry which is preliminary data.</text>
</comment>
<gene>
    <name evidence="6" type="ORF">NVV95_17105</name>
</gene>
<dbReference type="PROSITE" id="PS00909">
    <property type="entry name" value="MR_MLE_2"/>
    <property type="match status" value="1"/>
</dbReference>
<evidence type="ECO:0000313" key="7">
    <source>
        <dbReference type="Proteomes" id="UP001165580"/>
    </source>
</evidence>
<dbReference type="InterPro" id="IPR029017">
    <property type="entry name" value="Enolase-like_N"/>
</dbReference>
<feature type="compositionally biased region" description="Low complexity" evidence="4">
    <location>
        <begin position="130"/>
        <end position="143"/>
    </location>
</feature>
<organism evidence="6 7">
    <name type="scientific">Herbiconiux gentiana</name>
    <dbReference type="NCBI Taxonomy" id="2970912"/>
    <lineage>
        <taxon>Bacteria</taxon>
        <taxon>Bacillati</taxon>
        <taxon>Actinomycetota</taxon>
        <taxon>Actinomycetes</taxon>
        <taxon>Micrococcales</taxon>
        <taxon>Microbacteriaceae</taxon>
        <taxon>Herbiconiux</taxon>
    </lineage>
</organism>
<keyword evidence="7" id="KW-1185">Reference proteome</keyword>
<dbReference type="SMART" id="SM00922">
    <property type="entry name" value="MR_MLE"/>
    <property type="match status" value="1"/>
</dbReference>
<name>A0ABT2GMY6_9MICO</name>
<evidence type="ECO:0000256" key="2">
    <source>
        <dbReference type="ARBA" id="ARBA00022723"/>
    </source>
</evidence>
<dbReference type="CDD" id="cd03316">
    <property type="entry name" value="MR_like"/>
    <property type="match status" value="1"/>
</dbReference>
<dbReference type="PANTHER" id="PTHR13794:SF58">
    <property type="entry name" value="MITOCHONDRIAL ENOLASE SUPERFAMILY MEMBER 1"/>
    <property type="match status" value="1"/>
</dbReference>
<dbReference type="InterPro" id="IPR013342">
    <property type="entry name" value="Mandelate_racemase_C"/>
</dbReference>
<sequence>MTARIAGLSTRLIRVPLRRPWGPDVTSISLVETVVRDSDGAEGFGFSWTPSIGAEAAQALLDHDITRFAVGRGTGPEALWPELWAHLHEAGSGGLTTIAMAGLDLALWDLAGRRADRSLTELLTQGAGGATAPKGATAASGPTGPTGPTGPPGTDPEVYGSGVNLHYPLPELVAQAERWVASGFDAVKVKVGSPELADDVARVRAVREVIGPDRRLMIDANQRWDLEHAVRALDTLAEFDLRWIEEPLRADDLPAHEALRARTAVPIALGENVHTRYRVEEFLRAGVVDVLQPNAVRVGGVTPFQQIAALARVNGVEVAPHLLLELSGQLAAAFPPAAARPLVEAVEDAGFASFGILASPSPITVDGSRMHVTDHPGLGLRFAARPLASTRTDTP</sequence>
<dbReference type="Pfam" id="PF02746">
    <property type="entry name" value="MR_MLE_N"/>
    <property type="match status" value="1"/>
</dbReference>
<dbReference type="EMBL" id="JANTEZ010000010">
    <property type="protein sequence ID" value="MCS5716269.1"/>
    <property type="molecule type" value="Genomic_DNA"/>
</dbReference>
<feature type="region of interest" description="Disordered" evidence="4">
    <location>
        <begin position="126"/>
        <end position="159"/>
    </location>
</feature>
<dbReference type="SFLD" id="SFLDS00001">
    <property type="entry name" value="Enolase"/>
    <property type="match status" value="1"/>
</dbReference>
<keyword evidence="2" id="KW-0479">Metal-binding</keyword>